<dbReference type="Gene3D" id="3.40.50.2300">
    <property type="match status" value="2"/>
</dbReference>
<dbReference type="InterPro" id="IPR028082">
    <property type="entry name" value="Peripla_BP_I"/>
</dbReference>
<dbReference type="InterPro" id="IPR046335">
    <property type="entry name" value="LacI/GalR-like_sensor"/>
</dbReference>
<proteinExistence type="predicted"/>
<dbReference type="PANTHER" id="PTHR30146">
    <property type="entry name" value="LACI-RELATED TRANSCRIPTIONAL REPRESSOR"/>
    <property type="match status" value="1"/>
</dbReference>
<dbReference type="KEGG" id="bmei:Spa11_22000"/>
<dbReference type="InterPro" id="IPR000843">
    <property type="entry name" value="HTH_LacI"/>
</dbReference>
<dbReference type="PROSITE" id="PS50932">
    <property type="entry name" value="HTH_LACI_2"/>
    <property type="match status" value="1"/>
</dbReference>
<keyword evidence="1" id="KW-0805">Transcription regulation</keyword>
<accession>A0A518K878</accession>
<dbReference type="CDD" id="cd01392">
    <property type="entry name" value="HTH_LacI"/>
    <property type="match status" value="1"/>
</dbReference>
<evidence type="ECO:0000313" key="6">
    <source>
        <dbReference type="Proteomes" id="UP000316426"/>
    </source>
</evidence>
<feature type="domain" description="HTH lacI-type" evidence="4">
    <location>
        <begin position="2"/>
        <end position="56"/>
    </location>
</feature>
<dbReference type="Pfam" id="PF00356">
    <property type="entry name" value="LacI"/>
    <property type="match status" value="1"/>
</dbReference>
<dbReference type="AlphaFoldDB" id="A0A518K878"/>
<dbReference type="CDD" id="cd06267">
    <property type="entry name" value="PBP1_LacI_sugar_binding-like"/>
    <property type="match status" value="1"/>
</dbReference>
<reference evidence="5 6" key="1">
    <citation type="submission" date="2019-02" db="EMBL/GenBank/DDBJ databases">
        <title>Deep-cultivation of Planctomycetes and their phenomic and genomic characterization uncovers novel biology.</title>
        <authorList>
            <person name="Wiegand S."/>
            <person name="Jogler M."/>
            <person name="Boedeker C."/>
            <person name="Pinto D."/>
            <person name="Vollmers J."/>
            <person name="Rivas-Marin E."/>
            <person name="Kohn T."/>
            <person name="Peeters S.H."/>
            <person name="Heuer A."/>
            <person name="Rast P."/>
            <person name="Oberbeckmann S."/>
            <person name="Bunk B."/>
            <person name="Jeske O."/>
            <person name="Meyerdierks A."/>
            <person name="Storesund J.E."/>
            <person name="Kallscheuer N."/>
            <person name="Luecker S."/>
            <person name="Lage O.M."/>
            <person name="Pohl T."/>
            <person name="Merkel B.J."/>
            <person name="Hornburger P."/>
            <person name="Mueller R.-W."/>
            <person name="Bruemmer F."/>
            <person name="Labrenz M."/>
            <person name="Spormann A.M."/>
            <person name="Op den Camp H."/>
            <person name="Overmann J."/>
            <person name="Amann R."/>
            <person name="Jetten M.S.M."/>
            <person name="Mascher T."/>
            <person name="Medema M.H."/>
            <person name="Devos D.P."/>
            <person name="Kaster A.-K."/>
            <person name="Ovreas L."/>
            <person name="Rohde M."/>
            <person name="Galperin M.Y."/>
            <person name="Jogler C."/>
        </authorList>
    </citation>
    <scope>NUCLEOTIDE SEQUENCE [LARGE SCALE GENOMIC DNA]</scope>
    <source>
        <strain evidence="5 6">Spa11</strain>
    </source>
</reference>
<dbReference type="PANTHER" id="PTHR30146:SF109">
    <property type="entry name" value="HTH-TYPE TRANSCRIPTIONAL REGULATOR GALS"/>
    <property type="match status" value="1"/>
</dbReference>
<dbReference type="InterPro" id="IPR010982">
    <property type="entry name" value="Lambda_DNA-bd_dom_sf"/>
</dbReference>
<dbReference type="SUPFAM" id="SSF47413">
    <property type="entry name" value="lambda repressor-like DNA-binding domains"/>
    <property type="match status" value="1"/>
</dbReference>
<keyword evidence="3" id="KW-0804">Transcription</keyword>
<gene>
    <name evidence="5" type="primary">ccpA_1</name>
    <name evidence="5" type="ORF">Spa11_22000</name>
</gene>
<dbReference type="SMART" id="SM00354">
    <property type="entry name" value="HTH_LACI"/>
    <property type="match status" value="1"/>
</dbReference>
<evidence type="ECO:0000256" key="1">
    <source>
        <dbReference type="ARBA" id="ARBA00023015"/>
    </source>
</evidence>
<evidence type="ECO:0000313" key="5">
    <source>
        <dbReference type="EMBL" id="QDV74001.1"/>
    </source>
</evidence>
<dbReference type="Proteomes" id="UP000316426">
    <property type="component" value="Chromosome"/>
</dbReference>
<keyword evidence="6" id="KW-1185">Reference proteome</keyword>
<dbReference type="Pfam" id="PF13377">
    <property type="entry name" value="Peripla_BP_3"/>
    <property type="match status" value="1"/>
</dbReference>
<dbReference type="RefSeq" id="WP_145111967.1">
    <property type="nucleotide sequence ID" value="NZ_CP036349.1"/>
</dbReference>
<evidence type="ECO:0000259" key="4">
    <source>
        <dbReference type="PROSITE" id="PS50932"/>
    </source>
</evidence>
<dbReference type="EMBL" id="CP036349">
    <property type="protein sequence ID" value="QDV74001.1"/>
    <property type="molecule type" value="Genomic_DNA"/>
</dbReference>
<dbReference type="SUPFAM" id="SSF53822">
    <property type="entry name" value="Periplasmic binding protein-like I"/>
    <property type="match status" value="1"/>
</dbReference>
<protein>
    <submittedName>
        <fullName evidence="5">Catabolite control protein A</fullName>
    </submittedName>
</protein>
<evidence type="ECO:0000256" key="2">
    <source>
        <dbReference type="ARBA" id="ARBA00023125"/>
    </source>
</evidence>
<keyword evidence="2" id="KW-0238">DNA-binding</keyword>
<dbReference type="GO" id="GO:0003700">
    <property type="term" value="F:DNA-binding transcription factor activity"/>
    <property type="evidence" value="ECO:0007669"/>
    <property type="project" value="TreeGrafter"/>
</dbReference>
<sequence length="344" mass="38136">MSNIRQVARQAKVSIATVSRVLNGHDSVAPDLRRRVMTAIDACDYAPQVGKRASRALALVYAGIATPSSPYDSACIGGMVEALEQVAMDLTILNHNRDRGEGESFRRFFKRKEVCGVVLRCTDTHRHVASEMADEGIPVVVVGDHWEHPTLPFIYSNSRQASRDAIDYLCSLGHKRIAFATCERDDGDHVDRYDSYRQVLEEHDLFDDRLVWRIPPHRLDGAQLMRSMMGSRNRPTAAFIADPLVAVGAINEARNMGVRIPEDFSVIGFDDTDTRNTISPTMTAVCQNSHQLGLMAVNYLHDLQLGRAPAADTAIQQQAWLEINHTTGPPPEVATRVLPNGARI</sequence>
<dbReference type="GO" id="GO:0000976">
    <property type="term" value="F:transcription cis-regulatory region binding"/>
    <property type="evidence" value="ECO:0007669"/>
    <property type="project" value="TreeGrafter"/>
</dbReference>
<dbReference type="Gene3D" id="1.10.260.40">
    <property type="entry name" value="lambda repressor-like DNA-binding domains"/>
    <property type="match status" value="1"/>
</dbReference>
<organism evidence="5 6">
    <name type="scientific">Botrimarina mediterranea</name>
    <dbReference type="NCBI Taxonomy" id="2528022"/>
    <lineage>
        <taxon>Bacteria</taxon>
        <taxon>Pseudomonadati</taxon>
        <taxon>Planctomycetota</taxon>
        <taxon>Planctomycetia</taxon>
        <taxon>Pirellulales</taxon>
        <taxon>Lacipirellulaceae</taxon>
        <taxon>Botrimarina</taxon>
    </lineage>
</organism>
<evidence type="ECO:0000256" key="3">
    <source>
        <dbReference type="ARBA" id="ARBA00023163"/>
    </source>
</evidence>
<name>A0A518K878_9BACT</name>